<feature type="compositionally biased region" description="Basic and acidic residues" evidence="1">
    <location>
        <begin position="296"/>
        <end position="314"/>
    </location>
</feature>
<reference evidence="3 4" key="1">
    <citation type="submission" date="2011-09" db="EMBL/GenBank/DDBJ databases">
        <title>The Genome Sequence of Plasmodium vivax North Korean.</title>
        <authorList>
            <consortium name="The Broad Institute Genome Sequencing Platform"/>
            <consortium name="The Broad Institute Genome Sequencing Center for Infectious Disease"/>
            <person name="Neafsey D."/>
            <person name="Carlton J."/>
            <person name="Barnwell J."/>
            <person name="Collins W."/>
            <person name="Escalante A."/>
            <person name="Mullikin J."/>
            <person name="Saul A."/>
            <person name="Guigo R."/>
            <person name="Camara F."/>
            <person name="Young S.K."/>
            <person name="Zeng Q."/>
            <person name="Gargeya S."/>
            <person name="Fitzgerald M."/>
            <person name="Haas B."/>
            <person name="Abouelleil A."/>
            <person name="Alvarado L."/>
            <person name="Arachchi H.M."/>
            <person name="Berlin A."/>
            <person name="Brown A."/>
            <person name="Chapman S.B."/>
            <person name="Chen Z."/>
            <person name="Dunbar C."/>
            <person name="Freedman E."/>
            <person name="Gearin G."/>
            <person name="Gellesch M."/>
            <person name="Goldberg J."/>
            <person name="Griggs A."/>
            <person name="Gujja S."/>
            <person name="Heiman D."/>
            <person name="Howarth C."/>
            <person name="Larson L."/>
            <person name="Lui A."/>
            <person name="MacDonald P.J.P."/>
            <person name="Montmayeur A."/>
            <person name="Murphy C."/>
            <person name="Neiman D."/>
            <person name="Pearson M."/>
            <person name="Priest M."/>
            <person name="Roberts A."/>
            <person name="Saif S."/>
            <person name="Shea T."/>
            <person name="Shenoy N."/>
            <person name="Sisk P."/>
            <person name="Stolte C."/>
            <person name="Sykes S."/>
            <person name="Wortman J."/>
            <person name="Nusbaum C."/>
            <person name="Birren B."/>
        </authorList>
    </citation>
    <scope>NUCLEOTIDE SEQUENCE [LARGE SCALE GENOMIC DNA]</scope>
    <source>
        <strain evidence="3 4">North Korean</strain>
    </source>
</reference>
<dbReference type="AlphaFoldDB" id="A0A0J9TML1"/>
<feature type="region of interest" description="Disordered" evidence="1">
    <location>
        <begin position="235"/>
        <end position="268"/>
    </location>
</feature>
<name>A0A0J9TML1_PLAVI</name>
<feature type="compositionally biased region" description="Polar residues" evidence="1">
    <location>
        <begin position="235"/>
        <end position="249"/>
    </location>
</feature>
<sequence length="412" mass="48058">MDKPCKETFEYPSYKCYQDIKRQFVDKITKNEINIISYVREFEETYTHDKLQKLDKLPNVFTNLKKYLSNTHVFISGEYDGQGTCNYISYLLCDGISKKNGECDEETFNILKEFVDTYNEKKRSHMCINNIKHIVKEEFLKMKALYELYDKYKDLYIQRIHYKDDYCKDMVYLVGIYNKFLYNYESRAYQFNDVLKQFEKLMETITETGKTRCKDDHIYIRKPDLFKETVEQIQPPTNTLSSPETNPSHGGTLYSELNPKPQEVPNSSTTFVGEQQRAYLENFQRSEVAATSVRQEPVERRQSREHLEHSEKHVSLRPQQSYVSPGTYVSGKYYGHEGYREANETFLQGKDSITEKEQLGYGPGKENVGAITNIQSAFSGFMKDVDPIPVVGVSGGMGALFLLFRVFKVLKI</sequence>
<evidence type="ECO:0000313" key="4">
    <source>
        <dbReference type="Proteomes" id="UP000053239"/>
    </source>
</evidence>
<keyword evidence="2" id="KW-0812">Transmembrane</keyword>
<dbReference type="EMBL" id="KQ235627">
    <property type="protein sequence ID" value="KMZ96371.1"/>
    <property type="molecule type" value="Genomic_DNA"/>
</dbReference>
<evidence type="ECO:0008006" key="5">
    <source>
        <dbReference type="Google" id="ProtNLM"/>
    </source>
</evidence>
<keyword evidence="2" id="KW-1133">Transmembrane helix</keyword>
<protein>
    <recommendedName>
        <fullName evidence="5">VIR protein</fullName>
    </recommendedName>
</protein>
<dbReference type="Proteomes" id="UP000053239">
    <property type="component" value="Unassembled WGS sequence"/>
</dbReference>
<dbReference type="OrthoDB" id="389504at2759"/>
<keyword evidence="2" id="KW-0472">Membrane</keyword>
<organism evidence="3 4">
    <name type="scientific">Plasmodium vivax North Korean</name>
    <dbReference type="NCBI Taxonomy" id="1035514"/>
    <lineage>
        <taxon>Eukaryota</taxon>
        <taxon>Sar</taxon>
        <taxon>Alveolata</taxon>
        <taxon>Apicomplexa</taxon>
        <taxon>Aconoidasida</taxon>
        <taxon>Haemosporida</taxon>
        <taxon>Plasmodiidae</taxon>
        <taxon>Plasmodium</taxon>
        <taxon>Plasmodium (Plasmodium)</taxon>
    </lineage>
</organism>
<accession>A0A0J9TML1</accession>
<evidence type="ECO:0000313" key="3">
    <source>
        <dbReference type="EMBL" id="KMZ96371.1"/>
    </source>
</evidence>
<proteinExistence type="predicted"/>
<evidence type="ECO:0000256" key="2">
    <source>
        <dbReference type="SAM" id="Phobius"/>
    </source>
</evidence>
<feature type="transmembrane region" description="Helical" evidence="2">
    <location>
        <begin position="388"/>
        <end position="407"/>
    </location>
</feature>
<feature type="region of interest" description="Disordered" evidence="1">
    <location>
        <begin position="288"/>
        <end position="319"/>
    </location>
</feature>
<evidence type="ECO:0000256" key="1">
    <source>
        <dbReference type="SAM" id="MobiDB-lite"/>
    </source>
</evidence>
<gene>
    <name evidence="3" type="ORF">PVNG_06148</name>
</gene>